<evidence type="ECO:0000256" key="1">
    <source>
        <dbReference type="ARBA" id="ARBA00023125"/>
    </source>
</evidence>
<accession>A0A1Y0IN19</accession>
<gene>
    <name evidence="3" type="ORF">CBW65_13460</name>
</gene>
<dbReference type="EMBL" id="CP021434">
    <property type="protein sequence ID" value="ARU61928.1"/>
    <property type="molecule type" value="Genomic_DNA"/>
</dbReference>
<reference evidence="4" key="1">
    <citation type="submission" date="2017-05" db="EMBL/GenBank/DDBJ databases">
        <authorList>
            <person name="Sung H."/>
        </authorList>
    </citation>
    <scope>NUCLEOTIDE SEQUENCE [LARGE SCALE GENOMIC DNA]</scope>
    <source>
        <strain evidence="4">AR23208</strain>
    </source>
</reference>
<dbReference type="Pfam" id="PF01381">
    <property type="entry name" value="HTH_3"/>
    <property type="match status" value="1"/>
</dbReference>
<organism evidence="3 4">
    <name type="scientific">Tumebacillus avium</name>
    <dbReference type="NCBI Taxonomy" id="1903704"/>
    <lineage>
        <taxon>Bacteria</taxon>
        <taxon>Bacillati</taxon>
        <taxon>Bacillota</taxon>
        <taxon>Bacilli</taxon>
        <taxon>Bacillales</taxon>
        <taxon>Alicyclobacillaceae</taxon>
        <taxon>Tumebacillus</taxon>
    </lineage>
</organism>
<sequence length="135" mass="15726">MGFPQRLKALRKDRKLSQETLAKEVGIDRTSISHYENSEENDERIPRLDTLEKIADFFDVTYDFLLGRTDEALVKEDQAVYKVTPAAAHAYPEEIQHFLLTLPDMLLQVPDEEREAVIRELEHTVQTRIKNKTRS</sequence>
<feature type="domain" description="HTH cro/C1-type" evidence="2">
    <location>
        <begin position="7"/>
        <end position="65"/>
    </location>
</feature>
<dbReference type="CDD" id="cd00093">
    <property type="entry name" value="HTH_XRE"/>
    <property type="match status" value="1"/>
</dbReference>
<dbReference type="Gene3D" id="1.10.260.40">
    <property type="entry name" value="lambda repressor-like DNA-binding domains"/>
    <property type="match status" value="1"/>
</dbReference>
<keyword evidence="1" id="KW-0238">DNA-binding</keyword>
<keyword evidence="4" id="KW-1185">Reference proteome</keyword>
<proteinExistence type="predicted"/>
<dbReference type="SMART" id="SM00530">
    <property type="entry name" value="HTH_XRE"/>
    <property type="match status" value="1"/>
</dbReference>
<dbReference type="AlphaFoldDB" id="A0A1Y0IN19"/>
<dbReference type="OrthoDB" id="5190137at2"/>
<dbReference type="KEGG" id="tum:CBW65_13460"/>
<dbReference type="PANTHER" id="PTHR46558:SF11">
    <property type="entry name" value="HTH-TYPE TRANSCRIPTIONAL REGULATOR XRE"/>
    <property type="match status" value="1"/>
</dbReference>
<dbReference type="InterPro" id="IPR001387">
    <property type="entry name" value="Cro/C1-type_HTH"/>
</dbReference>
<evidence type="ECO:0000313" key="4">
    <source>
        <dbReference type="Proteomes" id="UP000195437"/>
    </source>
</evidence>
<evidence type="ECO:0000313" key="3">
    <source>
        <dbReference type="EMBL" id="ARU61928.1"/>
    </source>
</evidence>
<name>A0A1Y0IN19_9BACL</name>
<evidence type="ECO:0000259" key="2">
    <source>
        <dbReference type="PROSITE" id="PS50943"/>
    </source>
</evidence>
<dbReference type="Proteomes" id="UP000195437">
    <property type="component" value="Chromosome"/>
</dbReference>
<dbReference type="RefSeq" id="WP_087457297.1">
    <property type="nucleotide sequence ID" value="NZ_CP021434.1"/>
</dbReference>
<dbReference type="SUPFAM" id="SSF47413">
    <property type="entry name" value="lambda repressor-like DNA-binding domains"/>
    <property type="match status" value="1"/>
</dbReference>
<dbReference type="GO" id="GO:0003677">
    <property type="term" value="F:DNA binding"/>
    <property type="evidence" value="ECO:0007669"/>
    <property type="project" value="UniProtKB-KW"/>
</dbReference>
<dbReference type="InterPro" id="IPR010982">
    <property type="entry name" value="Lambda_DNA-bd_dom_sf"/>
</dbReference>
<protein>
    <recommendedName>
        <fullName evidence="2">HTH cro/C1-type domain-containing protein</fullName>
    </recommendedName>
</protein>
<dbReference type="PANTHER" id="PTHR46558">
    <property type="entry name" value="TRACRIPTIONAL REGULATORY PROTEIN-RELATED-RELATED"/>
    <property type="match status" value="1"/>
</dbReference>
<dbReference type="PROSITE" id="PS50943">
    <property type="entry name" value="HTH_CROC1"/>
    <property type="match status" value="1"/>
</dbReference>